<name>A0AC34FAP3_9BILA</name>
<accession>A0AC34FAP3</accession>
<evidence type="ECO:0000313" key="1">
    <source>
        <dbReference type="Proteomes" id="UP000887579"/>
    </source>
</evidence>
<proteinExistence type="predicted"/>
<organism evidence="1 2">
    <name type="scientific">Panagrolaimus sp. ES5</name>
    <dbReference type="NCBI Taxonomy" id="591445"/>
    <lineage>
        <taxon>Eukaryota</taxon>
        <taxon>Metazoa</taxon>
        <taxon>Ecdysozoa</taxon>
        <taxon>Nematoda</taxon>
        <taxon>Chromadorea</taxon>
        <taxon>Rhabditida</taxon>
        <taxon>Tylenchina</taxon>
        <taxon>Panagrolaimomorpha</taxon>
        <taxon>Panagrolaimoidea</taxon>
        <taxon>Panagrolaimidae</taxon>
        <taxon>Panagrolaimus</taxon>
    </lineage>
</organism>
<sequence>MCIAYGRERQKEFIRRRYMKSPTVFPSKRTPSIKFSSRPVSTLQLPPPPLSPGEIRSGPIESDNFHGKTTSV</sequence>
<reference evidence="2" key="1">
    <citation type="submission" date="2022-11" db="UniProtKB">
        <authorList>
            <consortium name="WormBaseParasite"/>
        </authorList>
    </citation>
    <scope>IDENTIFICATION</scope>
</reference>
<protein>
    <submittedName>
        <fullName evidence="2">Uncharacterized protein</fullName>
    </submittedName>
</protein>
<evidence type="ECO:0000313" key="2">
    <source>
        <dbReference type="WBParaSite" id="ES5_v2.g14111.t1"/>
    </source>
</evidence>
<dbReference type="Proteomes" id="UP000887579">
    <property type="component" value="Unplaced"/>
</dbReference>
<dbReference type="WBParaSite" id="ES5_v2.g14111.t1">
    <property type="protein sequence ID" value="ES5_v2.g14111.t1"/>
    <property type="gene ID" value="ES5_v2.g14111"/>
</dbReference>